<dbReference type="InterPro" id="IPR023753">
    <property type="entry name" value="FAD/NAD-binding_dom"/>
</dbReference>
<dbReference type="Gene3D" id="3.40.50.720">
    <property type="entry name" value="NAD(P)-binding Rossmann-like Domain"/>
    <property type="match status" value="1"/>
</dbReference>
<dbReference type="Proteomes" id="UP000271573">
    <property type="component" value="Chromosome"/>
</dbReference>
<evidence type="ECO:0000256" key="6">
    <source>
        <dbReference type="ARBA" id="ARBA00023164"/>
    </source>
</evidence>
<dbReference type="Gene3D" id="3.50.50.60">
    <property type="entry name" value="FAD/NAD(P)-binding domain"/>
    <property type="match status" value="1"/>
</dbReference>
<dbReference type="EMBL" id="AP019307">
    <property type="protein sequence ID" value="BBH16248.1"/>
    <property type="molecule type" value="Genomic_DNA"/>
</dbReference>
<dbReference type="PANTHER" id="PTHR43100">
    <property type="entry name" value="GLUTAMATE SYNTHASE [NADPH] SMALL CHAIN"/>
    <property type="match status" value="1"/>
</dbReference>
<dbReference type="Pfam" id="PF14691">
    <property type="entry name" value="Fer4_20"/>
    <property type="match status" value="1"/>
</dbReference>
<dbReference type="SUPFAM" id="SSF51971">
    <property type="entry name" value="Nucleotide-binding domain"/>
    <property type="match status" value="2"/>
</dbReference>
<dbReference type="Pfam" id="PF07992">
    <property type="entry name" value="Pyr_redox_2"/>
    <property type="match status" value="2"/>
</dbReference>
<keyword evidence="1" id="KW-0028">Amino-acid biosynthesis</keyword>
<keyword evidence="3" id="KW-0560">Oxidoreductase</keyword>
<keyword evidence="10" id="KW-1185">Reference proteome</keyword>
<dbReference type="OrthoDB" id="9803192at2"/>
<evidence type="ECO:0000313" key="9">
    <source>
        <dbReference type="EMBL" id="BBH16248.1"/>
    </source>
</evidence>
<proteinExistence type="predicted"/>
<reference evidence="9 10" key="1">
    <citation type="submission" date="2018-11" db="EMBL/GenBank/DDBJ databases">
        <title>Complete genome sequence of Nocardioides baekrokdamisoli strain KCTC 39748.</title>
        <authorList>
            <person name="Kang S.W."/>
            <person name="Lee K.C."/>
            <person name="Kim K.K."/>
            <person name="Kim J.S."/>
            <person name="Kim D.S."/>
            <person name="Ko S.H."/>
            <person name="Yang S.H."/>
            <person name="Shin Y.K."/>
            <person name="Lee J.S."/>
        </authorList>
    </citation>
    <scope>NUCLEOTIDE SEQUENCE [LARGE SCALE GENOMIC DNA]</scope>
    <source>
        <strain evidence="9 10">KCTC 39748</strain>
    </source>
</reference>
<evidence type="ECO:0000256" key="7">
    <source>
        <dbReference type="ARBA" id="ARBA00029440"/>
    </source>
</evidence>
<dbReference type="RefSeq" id="WP_125566519.1">
    <property type="nucleotide sequence ID" value="NZ_AP019307.1"/>
</dbReference>
<dbReference type="PRINTS" id="PR00419">
    <property type="entry name" value="ADXRDTASE"/>
</dbReference>
<protein>
    <submittedName>
        <fullName evidence="9">Dihydropyrimidine dehydrogenase subunit A</fullName>
    </submittedName>
</protein>
<dbReference type="NCBIfam" id="TIGR01317">
    <property type="entry name" value="GOGAT_sm_gam"/>
    <property type="match status" value="1"/>
</dbReference>
<evidence type="ECO:0000256" key="4">
    <source>
        <dbReference type="ARBA" id="ARBA00023004"/>
    </source>
</evidence>
<organism evidence="9 10">
    <name type="scientific">Nocardioides baekrokdamisoli</name>
    <dbReference type="NCBI Taxonomy" id="1804624"/>
    <lineage>
        <taxon>Bacteria</taxon>
        <taxon>Bacillati</taxon>
        <taxon>Actinomycetota</taxon>
        <taxon>Actinomycetes</taxon>
        <taxon>Propionibacteriales</taxon>
        <taxon>Nocardioidaceae</taxon>
        <taxon>Nocardioides</taxon>
    </lineage>
</organism>
<evidence type="ECO:0000256" key="1">
    <source>
        <dbReference type="ARBA" id="ARBA00022605"/>
    </source>
</evidence>
<dbReference type="InterPro" id="IPR009051">
    <property type="entry name" value="Helical_ferredxn"/>
</dbReference>
<dbReference type="InterPro" id="IPR028261">
    <property type="entry name" value="DPD_II"/>
</dbReference>
<dbReference type="FunFam" id="3.50.50.60:FF:000124">
    <property type="entry name" value="Glutamate synthase small subunit"/>
    <property type="match status" value="1"/>
</dbReference>
<dbReference type="GO" id="GO:0006537">
    <property type="term" value="P:glutamate biosynthetic process"/>
    <property type="evidence" value="ECO:0007669"/>
    <property type="project" value="UniProtKB-KW"/>
</dbReference>
<dbReference type="InterPro" id="IPR036188">
    <property type="entry name" value="FAD/NAD-bd_sf"/>
</dbReference>
<dbReference type="KEGG" id="nbe:Back2_05350"/>
<keyword evidence="4" id="KW-0408">Iron</keyword>
<sequence length="493" mass="52785">MADPKGFLKNGREIAGRRPVEERVKDWNEVYPGGVGKALLPIITTQASRCMDCGIPFCHQGCPLGNIIPEWNDLVWRNDWEAASERLHATNNFPEFTGRLCPAPCETACVLGINQDPVTIKNIEVSIIDKAWDSQNVKPQPPEWLSGKTVAVIGSGPAGLATAQQLTRAGHTVAVYERADKIGGLLRYGIPEFKMEKAQIDQRLNQMKREGTIFRAGVNVGVDVTAAQLKDKYDAIVLTVGSTVARDLPVPGREFDGIHQAMEFLPQANRAALGETVEGQITAAGKNVVIIGGGDTGADCLGTSIRQGAASITQLEIMPRPMDSTGRADDRPNGQPWPTYPMIYRVASANEEGGERVYSVSTKRFLGEDGKVTGLELVDVEFVDGKLVEKVGTERVIPADVVFLAMGFVGPERAGLVDQLGVELDNRGNIARDGAFATSVEGVYVAGDAGRGQSLIVWAIAEGRAAAAAVDTFLTGSTTLPAPIKPTDRPAMV</sequence>
<evidence type="ECO:0000256" key="3">
    <source>
        <dbReference type="ARBA" id="ARBA00023002"/>
    </source>
</evidence>
<dbReference type="InterPro" id="IPR006005">
    <property type="entry name" value="Glut_synth_ssu1"/>
</dbReference>
<gene>
    <name evidence="9" type="primary">gltD</name>
    <name evidence="9" type="ORF">Back2_05350</name>
</gene>
<name>A0A3G9IY69_9ACTN</name>
<evidence type="ECO:0000313" key="10">
    <source>
        <dbReference type="Proteomes" id="UP000271573"/>
    </source>
</evidence>
<dbReference type="SUPFAM" id="SSF46548">
    <property type="entry name" value="alpha-helical ferredoxin"/>
    <property type="match status" value="1"/>
</dbReference>
<evidence type="ECO:0000259" key="8">
    <source>
        <dbReference type="PROSITE" id="PS51379"/>
    </source>
</evidence>
<dbReference type="AlphaFoldDB" id="A0A3G9IY69"/>
<dbReference type="GO" id="GO:0051536">
    <property type="term" value="F:iron-sulfur cluster binding"/>
    <property type="evidence" value="ECO:0007669"/>
    <property type="project" value="UniProtKB-KW"/>
</dbReference>
<dbReference type="Gene3D" id="1.10.1060.10">
    <property type="entry name" value="Alpha-helical ferredoxin"/>
    <property type="match status" value="1"/>
</dbReference>
<keyword evidence="6" id="KW-0314">Glutamate biosynthesis</keyword>
<evidence type="ECO:0000256" key="5">
    <source>
        <dbReference type="ARBA" id="ARBA00023014"/>
    </source>
</evidence>
<dbReference type="InterPro" id="IPR051394">
    <property type="entry name" value="Glutamate_Synthase"/>
</dbReference>
<accession>A0A3G9IY69</accession>
<feature type="domain" description="4Fe-4S ferredoxin-type" evidence="8">
    <location>
        <begin position="41"/>
        <end position="72"/>
    </location>
</feature>
<dbReference type="InterPro" id="IPR017896">
    <property type="entry name" value="4Fe4S_Fe-S-bd"/>
</dbReference>
<dbReference type="GO" id="GO:0046872">
    <property type="term" value="F:metal ion binding"/>
    <property type="evidence" value="ECO:0007669"/>
    <property type="project" value="UniProtKB-KW"/>
</dbReference>
<dbReference type="PROSITE" id="PS51379">
    <property type="entry name" value="4FE4S_FER_2"/>
    <property type="match status" value="1"/>
</dbReference>
<dbReference type="GO" id="GO:0016639">
    <property type="term" value="F:oxidoreductase activity, acting on the CH-NH2 group of donors, NAD or NADP as acceptor"/>
    <property type="evidence" value="ECO:0007669"/>
    <property type="project" value="InterPro"/>
</dbReference>
<keyword evidence="2" id="KW-0479">Metal-binding</keyword>
<keyword evidence="5" id="KW-0411">Iron-sulfur</keyword>
<comment type="pathway">
    <text evidence="7">Amino-acid biosynthesis.</text>
</comment>
<evidence type="ECO:0000256" key="2">
    <source>
        <dbReference type="ARBA" id="ARBA00022723"/>
    </source>
</evidence>
<dbReference type="PANTHER" id="PTHR43100:SF1">
    <property type="entry name" value="GLUTAMATE SYNTHASE [NADPH] SMALL CHAIN"/>
    <property type="match status" value="1"/>
</dbReference>